<dbReference type="EMBL" id="BAAANB010000001">
    <property type="protein sequence ID" value="GAA2018179.1"/>
    <property type="molecule type" value="Genomic_DNA"/>
</dbReference>
<evidence type="ECO:0000313" key="3">
    <source>
        <dbReference type="Proteomes" id="UP001501285"/>
    </source>
</evidence>
<organism evidence="2 3">
    <name type="scientific">Terrabacter terrae</name>
    <dbReference type="NCBI Taxonomy" id="318434"/>
    <lineage>
        <taxon>Bacteria</taxon>
        <taxon>Bacillati</taxon>
        <taxon>Actinomycetota</taxon>
        <taxon>Actinomycetes</taxon>
        <taxon>Micrococcales</taxon>
        <taxon>Intrasporangiaceae</taxon>
        <taxon>Terrabacter</taxon>
    </lineage>
</organism>
<sequence>MERTLCPPNLQRGMTRATARGVRTCRGPLTERQSADAGRFTAYVHDMSRWDVAPSPSQRWVAGHRKGVRSALILSIVFSLVVGTYSLVKEGFSLSIAGLALSTLGLAGSFILIGSVSRYVENWDKEHPSRESS</sequence>
<proteinExistence type="predicted"/>
<evidence type="ECO:0000256" key="1">
    <source>
        <dbReference type="SAM" id="Phobius"/>
    </source>
</evidence>
<feature type="transmembrane region" description="Helical" evidence="1">
    <location>
        <begin position="68"/>
        <end position="88"/>
    </location>
</feature>
<evidence type="ECO:0000313" key="2">
    <source>
        <dbReference type="EMBL" id="GAA2018179.1"/>
    </source>
</evidence>
<keyword evidence="1" id="KW-0812">Transmembrane</keyword>
<accession>A0ABN2TT38</accession>
<keyword evidence="3" id="KW-1185">Reference proteome</keyword>
<protein>
    <submittedName>
        <fullName evidence="2">Uncharacterized protein</fullName>
    </submittedName>
</protein>
<reference evidence="2 3" key="1">
    <citation type="journal article" date="2019" name="Int. J. Syst. Evol. Microbiol.">
        <title>The Global Catalogue of Microorganisms (GCM) 10K type strain sequencing project: providing services to taxonomists for standard genome sequencing and annotation.</title>
        <authorList>
            <consortium name="The Broad Institute Genomics Platform"/>
            <consortium name="The Broad Institute Genome Sequencing Center for Infectious Disease"/>
            <person name="Wu L."/>
            <person name="Ma J."/>
        </authorList>
    </citation>
    <scope>NUCLEOTIDE SEQUENCE [LARGE SCALE GENOMIC DNA]</scope>
    <source>
        <strain evidence="2 3">JCM 14283</strain>
    </source>
</reference>
<name>A0ABN2TT38_9MICO</name>
<keyword evidence="1" id="KW-1133">Transmembrane helix</keyword>
<feature type="transmembrane region" description="Helical" evidence="1">
    <location>
        <begin position="94"/>
        <end position="120"/>
    </location>
</feature>
<dbReference type="Proteomes" id="UP001501285">
    <property type="component" value="Unassembled WGS sequence"/>
</dbReference>
<comment type="caution">
    <text evidence="2">The sequence shown here is derived from an EMBL/GenBank/DDBJ whole genome shotgun (WGS) entry which is preliminary data.</text>
</comment>
<keyword evidence="1" id="KW-0472">Membrane</keyword>
<gene>
    <name evidence="2" type="ORF">GCM10009740_02370</name>
</gene>